<protein>
    <submittedName>
        <fullName evidence="3">Phage holin family protein</fullName>
    </submittedName>
</protein>
<evidence type="ECO:0000256" key="2">
    <source>
        <dbReference type="SAM" id="Phobius"/>
    </source>
</evidence>
<keyword evidence="2" id="KW-0472">Membrane</keyword>
<evidence type="ECO:0000256" key="1">
    <source>
        <dbReference type="SAM" id="MobiDB-lite"/>
    </source>
</evidence>
<comment type="caution">
    <text evidence="3">The sequence shown here is derived from an EMBL/GenBank/DDBJ whole genome shotgun (WGS) entry which is preliminary data.</text>
</comment>
<keyword evidence="4" id="KW-1185">Reference proteome</keyword>
<evidence type="ECO:0000313" key="3">
    <source>
        <dbReference type="EMBL" id="MFC4556296.1"/>
    </source>
</evidence>
<dbReference type="EMBL" id="JBHSGF010000010">
    <property type="protein sequence ID" value="MFC4556296.1"/>
    <property type="molecule type" value="Genomic_DNA"/>
</dbReference>
<keyword evidence="2" id="KW-1133">Transmembrane helix</keyword>
<evidence type="ECO:0000313" key="4">
    <source>
        <dbReference type="Proteomes" id="UP001595955"/>
    </source>
</evidence>
<dbReference type="RefSeq" id="WP_241237112.1">
    <property type="nucleotide sequence ID" value="NZ_CP033325.1"/>
</dbReference>
<keyword evidence="2" id="KW-0812">Transmembrane</keyword>
<gene>
    <name evidence="3" type="ORF">ACFO3F_13670</name>
</gene>
<accession>A0ABV9DD56</accession>
<dbReference type="InterPro" id="IPR009937">
    <property type="entry name" value="Phage_holin_3_6"/>
</dbReference>
<sequence>MDQYETPTGATAMPVTPGKPGTSVGEIVARLSDQFRRLVRDELQLAQAEVSAKGKQLGVGAGILAGAALFAFFGLALLITAAVLGLAEAVPAWLSAIIVAVVLFIIAAVAALIGKKRLQAGAPPTPEAAKRNVKQDIDAVKKGFQS</sequence>
<dbReference type="Pfam" id="PF07332">
    <property type="entry name" value="Phage_holin_3_6"/>
    <property type="match status" value="1"/>
</dbReference>
<organism evidence="3 4">
    <name type="scientific">Georgenia faecalis</name>
    <dbReference type="NCBI Taxonomy" id="2483799"/>
    <lineage>
        <taxon>Bacteria</taxon>
        <taxon>Bacillati</taxon>
        <taxon>Actinomycetota</taxon>
        <taxon>Actinomycetes</taxon>
        <taxon>Micrococcales</taxon>
        <taxon>Bogoriellaceae</taxon>
        <taxon>Georgenia</taxon>
    </lineage>
</organism>
<dbReference type="Proteomes" id="UP001595955">
    <property type="component" value="Unassembled WGS sequence"/>
</dbReference>
<feature type="transmembrane region" description="Helical" evidence="2">
    <location>
        <begin position="92"/>
        <end position="113"/>
    </location>
</feature>
<name>A0ABV9DD56_9MICO</name>
<reference evidence="4" key="1">
    <citation type="journal article" date="2019" name="Int. J. Syst. Evol. Microbiol.">
        <title>The Global Catalogue of Microorganisms (GCM) 10K type strain sequencing project: providing services to taxonomists for standard genome sequencing and annotation.</title>
        <authorList>
            <consortium name="The Broad Institute Genomics Platform"/>
            <consortium name="The Broad Institute Genome Sequencing Center for Infectious Disease"/>
            <person name="Wu L."/>
            <person name="Ma J."/>
        </authorList>
    </citation>
    <scope>NUCLEOTIDE SEQUENCE [LARGE SCALE GENOMIC DNA]</scope>
    <source>
        <strain evidence="4">JCM 3369</strain>
    </source>
</reference>
<feature type="transmembrane region" description="Helical" evidence="2">
    <location>
        <begin position="63"/>
        <end position="86"/>
    </location>
</feature>
<feature type="region of interest" description="Disordered" evidence="1">
    <location>
        <begin position="1"/>
        <end position="21"/>
    </location>
</feature>
<proteinExistence type="predicted"/>